<name>A0A0V0STG4_9BILA</name>
<dbReference type="Proteomes" id="UP000055048">
    <property type="component" value="Unassembled WGS sequence"/>
</dbReference>
<comment type="caution">
    <text evidence="2">The sequence shown here is derived from an EMBL/GenBank/DDBJ whole genome shotgun (WGS) entry which is preliminary data.</text>
</comment>
<dbReference type="Pfam" id="PF03184">
    <property type="entry name" value="DDE_1"/>
    <property type="match status" value="1"/>
</dbReference>
<reference evidence="2 3" key="1">
    <citation type="submission" date="2015-01" db="EMBL/GenBank/DDBJ databases">
        <title>Evolution of Trichinella species and genotypes.</title>
        <authorList>
            <person name="Korhonen P.K."/>
            <person name="Edoardo P."/>
            <person name="Giuseppe L.R."/>
            <person name="Gasser R.B."/>
        </authorList>
    </citation>
    <scope>NUCLEOTIDE SEQUENCE [LARGE SCALE GENOMIC DNA]</scope>
    <source>
        <strain evidence="2">ISS417</strain>
    </source>
</reference>
<evidence type="ECO:0000259" key="1">
    <source>
        <dbReference type="Pfam" id="PF03184"/>
    </source>
</evidence>
<dbReference type="InterPro" id="IPR004875">
    <property type="entry name" value="DDE_SF_endonuclease_dom"/>
</dbReference>
<dbReference type="AlphaFoldDB" id="A0A0V0STG4"/>
<protein>
    <recommendedName>
        <fullName evidence="1">DDE-1 domain-containing protein</fullName>
    </recommendedName>
</protein>
<proteinExistence type="predicted"/>
<keyword evidence="3" id="KW-1185">Reference proteome</keyword>
<accession>A0A0V0STG4</accession>
<dbReference type="GO" id="GO:0003676">
    <property type="term" value="F:nucleic acid binding"/>
    <property type="evidence" value="ECO:0007669"/>
    <property type="project" value="InterPro"/>
</dbReference>
<feature type="domain" description="DDE-1" evidence="1">
    <location>
        <begin position="22"/>
        <end position="49"/>
    </location>
</feature>
<evidence type="ECO:0000313" key="2">
    <source>
        <dbReference type="EMBL" id="KRX30045.1"/>
    </source>
</evidence>
<dbReference type="EMBL" id="JYDJ01002784">
    <property type="protein sequence ID" value="KRX30045.1"/>
    <property type="molecule type" value="Genomic_DNA"/>
</dbReference>
<evidence type="ECO:0000313" key="3">
    <source>
        <dbReference type="Proteomes" id="UP000055048"/>
    </source>
</evidence>
<sequence length="61" mass="6920">MIGVQKLPVLRIARPWKWLVQDCVLPVNTSSVVQPMDQTVIQSLKKTVEEVTPAKNCPFRC</sequence>
<gene>
    <name evidence="2" type="ORF">T05_12943</name>
</gene>
<organism evidence="2 3">
    <name type="scientific">Trichinella murrelli</name>
    <dbReference type="NCBI Taxonomy" id="144512"/>
    <lineage>
        <taxon>Eukaryota</taxon>
        <taxon>Metazoa</taxon>
        <taxon>Ecdysozoa</taxon>
        <taxon>Nematoda</taxon>
        <taxon>Enoplea</taxon>
        <taxon>Dorylaimia</taxon>
        <taxon>Trichinellida</taxon>
        <taxon>Trichinellidae</taxon>
        <taxon>Trichinella</taxon>
    </lineage>
</organism>